<dbReference type="Proteomes" id="UP000318538">
    <property type="component" value="Chromosome"/>
</dbReference>
<dbReference type="KEGG" id="rlc:K227x_31410"/>
<sequence length="192" mass="20383">MAESLGDLRYGWGSRGRRGWPKVLATCATGGDRVAGGDGRKSWRLALRVGIARPGGMAESLGDLRYGWDRAAGGDGRKSWRLALRVGSRGRRGWPKVLATCATGGDRAAGGMAESLGDLRYGWGSRGRGDGRKSWRLALRVGSRGRRDGRKSWRLALRVGIAPPEGWPKVLATCATGGDRAAGGEGLKVLGR</sequence>
<accession>A0A517NCB4</accession>
<dbReference type="AlphaFoldDB" id="A0A517NCB4"/>
<protein>
    <submittedName>
        <fullName evidence="1">Uncharacterized protein</fullName>
    </submittedName>
</protein>
<keyword evidence="2" id="KW-1185">Reference proteome</keyword>
<evidence type="ECO:0000313" key="1">
    <source>
        <dbReference type="EMBL" id="QDT04746.1"/>
    </source>
</evidence>
<dbReference type="EMBL" id="CP036525">
    <property type="protein sequence ID" value="QDT04746.1"/>
    <property type="molecule type" value="Genomic_DNA"/>
</dbReference>
<name>A0A517NCB4_9BACT</name>
<evidence type="ECO:0000313" key="2">
    <source>
        <dbReference type="Proteomes" id="UP000318538"/>
    </source>
</evidence>
<organism evidence="1 2">
    <name type="scientific">Rubripirellula lacrimiformis</name>
    <dbReference type="NCBI Taxonomy" id="1930273"/>
    <lineage>
        <taxon>Bacteria</taxon>
        <taxon>Pseudomonadati</taxon>
        <taxon>Planctomycetota</taxon>
        <taxon>Planctomycetia</taxon>
        <taxon>Pirellulales</taxon>
        <taxon>Pirellulaceae</taxon>
        <taxon>Rubripirellula</taxon>
    </lineage>
</organism>
<proteinExistence type="predicted"/>
<gene>
    <name evidence="1" type="ORF">K227x_31410</name>
</gene>
<reference evidence="1 2" key="1">
    <citation type="submission" date="2019-02" db="EMBL/GenBank/DDBJ databases">
        <title>Deep-cultivation of Planctomycetes and their phenomic and genomic characterization uncovers novel biology.</title>
        <authorList>
            <person name="Wiegand S."/>
            <person name="Jogler M."/>
            <person name="Boedeker C."/>
            <person name="Pinto D."/>
            <person name="Vollmers J."/>
            <person name="Rivas-Marin E."/>
            <person name="Kohn T."/>
            <person name="Peeters S.H."/>
            <person name="Heuer A."/>
            <person name="Rast P."/>
            <person name="Oberbeckmann S."/>
            <person name="Bunk B."/>
            <person name="Jeske O."/>
            <person name="Meyerdierks A."/>
            <person name="Storesund J.E."/>
            <person name="Kallscheuer N."/>
            <person name="Luecker S."/>
            <person name="Lage O.M."/>
            <person name="Pohl T."/>
            <person name="Merkel B.J."/>
            <person name="Hornburger P."/>
            <person name="Mueller R.-W."/>
            <person name="Bruemmer F."/>
            <person name="Labrenz M."/>
            <person name="Spormann A.M."/>
            <person name="Op den Camp H."/>
            <person name="Overmann J."/>
            <person name="Amann R."/>
            <person name="Jetten M.S.M."/>
            <person name="Mascher T."/>
            <person name="Medema M.H."/>
            <person name="Devos D.P."/>
            <person name="Kaster A.-K."/>
            <person name="Ovreas L."/>
            <person name="Rohde M."/>
            <person name="Galperin M.Y."/>
            <person name="Jogler C."/>
        </authorList>
    </citation>
    <scope>NUCLEOTIDE SEQUENCE [LARGE SCALE GENOMIC DNA]</scope>
    <source>
        <strain evidence="1 2">K22_7</strain>
    </source>
</reference>